<comment type="caution">
    <text evidence="1">The sequence shown here is derived from an EMBL/GenBank/DDBJ whole genome shotgun (WGS) entry which is preliminary data.</text>
</comment>
<dbReference type="Proteomes" id="UP000656813">
    <property type="component" value="Unassembled WGS sequence"/>
</dbReference>
<protein>
    <recommendedName>
        <fullName evidence="3">Transposase/invertase (TIGR01784 family)</fullName>
    </recommendedName>
</protein>
<organism evidence="1 2">
    <name type="scientific">Pullulanibacillus pueri</name>
    <dbReference type="NCBI Taxonomy" id="1437324"/>
    <lineage>
        <taxon>Bacteria</taxon>
        <taxon>Bacillati</taxon>
        <taxon>Bacillota</taxon>
        <taxon>Bacilli</taxon>
        <taxon>Bacillales</taxon>
        <taxon>Sporolactobacillaceae</taxon>
        <taxon>Pullulanibacillus</taxon>
    </lineage>
</organism>
<gene>
    <name evidence="1" type="ORF">GCM10007096_36380</name>
</gene>
<reference evidence="1" key="1">
    <citation type="journal article" date="2014" name="Int. J. Syst. Evol. Microbiol.">
        <title>Complete genome sequence of Corynebacterium casei LMG S-19264T (=DSM 44701T), isolated from a smear-ripened cheese.</title>
        <authorList>
            <consortium name="US DOE Joint Genome Institute (JGI-PGF)"/>
            <person name="Walter F."/>
            <person name="Albersmeier A."/>
            <person name="Kalinowski J."/>
            <person name="Ruckert C."/>
        </authorList>
    </citation>
    <scope>NUCLEOTIDE SEQUENCE</scope>
    <source>
        <strain evidence="1">CGMCC 1.12777</strain>
    </source>
</reference>
<sequence>MKEAMDKWEDLSRDPKARFEYESHLKAVLDDMAAVREAEKRYEKAIKKGLEEGIEKGIEQGISQGISQGLEQGKRENARAIAIKLLDIGMNLEKILEITGLEKADIEKV</sequence>
<dbReference type="PANTHER" id="PTHR41317:SF1">
    <property type="entry name" value="PD-(D_E)XK NUCLEASE FAMILY TRANSPOSASE"/>
    <property type="match status" value="1"/>
</dbReference>
<name>A0A8J2ZZ47_9BACL</name>
<evidence type="ECO:0000313" key="2">
    <source>
        <dbReference type="Proteomes" id="UP000656813"/>
    </source>
</evidence>
<evidence type="ECO:0008006" key="3">
    <source>
        <dbReference type="Google" id="ProtNLM"/>
    </source>
</evidence>
<reference evidence="1" key="2">
    <citation type="submission" date="2020-09" db="EMBL/GenBank/DDBJ databases">
        <authorList>
            <person name="Sun Q."/>
            <person name="Zhou Y."/>
        </authorList>
    </citation>
    <scope>NUCLEOTIDE SEQUENCE</scope>
    <source>
        <strain evidence="1">CGMCC 1.12777</strain>
    </source>
</reference>
<accession>A0A8J2ZZ47</accession>
<keyword evidence="2" id="KW-1185">Reference proteome</keyword>
<dbReference type="PANTHER" id="PTHR41317">
    <property type="entry name" value="PD-(D_E)XK NUCLEASE FAMILY TRANSPOSASE"/>
    <property type="match status" value="1"/>
</dbReference>
<dbReference type="AlphaFoldDB" id="A0A8J2ZZ47"/>
<proteinExistence type="predicted"/>
<dbReference type="EMBL" id="BMFV01000037">
    <property type="protein sequence ID" value="GGH87114.1"/>
    <property type="molecule type" value="Genomic_DNA"/>
</dbReference>
<dbReference type="RefSeq" id="WP_229745643.1">
    <property type="nucleotide sequence ID" value="NZ_BMFV01000037.1"/>
</dbReference>
<evidence type="ECO:0000313" key="1">
    <source>
        <dbReference type="EMBL" id="GGH87114.1"/>
    </source>
</evidence>